<comment type="caution">
    <text evidence="1">The sequence shown here is derived from an EMBL/GenBank/DDBJ whole genome shotgun (WGS) entry which is preliminary data.</text>
</comment>
<dbReference type="Proteomes" id="UP000785613">
    <property type="component" value="Unassembled WGS sequence"/>
</dbReference>
<accession>A0ABX0LH84</accession>
<reference evidence="1 2" key="1">
    <citation type="submission" date="2019-09" db="EMBL/GenBank/DDBJ databases">
        <title>Taxonomy of Antarctic Massilia spp.: description of Massilia rubra sp. nov., Massilia aquatica sp. nov., Massilia mucilaginosa sp. nov., Massilia frigida sp. nov. isolated from streams, lakes and regoliths.</title>
        <authorList>
            <person name="Holochova P."/>
            <person name="Sedlacek I."/>
            <person name="Kralova S."/>
            <person name="Maslanova I."/>
            <person name="Busse H.-J."/>
            <person name="Stankova E."/>
            <person name="Vrbovska V."/>
            <person name="Kovarovic V."/>
            <person name="Bartak M."/>
            <person name="Svec P."/>
            <person name="Pantucek R."/>
        </authorList>
    </citation>
    <scope>NUCLEOTIDE SEQUENCE [LARGE SCALE GENOMIC DNA]</scope>
    <source>
        <strain evidence="1 2">CCM 8692</strain>
    </source>
</reference>
<organism evidence="1 2">
    <name type="scientific">Massilia rubra</name>
    <dbReference type="NCBI Taxonomy" id="2607910"/>
    <lineage>
        <taxon>Bacteria</taxon>
        <taxon>Pseudomonadati</taxon>
        <taxon>Pseudomonadota</taxon>
        <taxon>Betaproteobacteria</taxon>
        <taxon>Burkholderiales</taxon>
        <taxon>Oxalobacteraceae</taxon>
        <taxon>Telluria group</taxon>
        <taxon>Massilia</taxon>
    </lineage>
</organism>
<evidence type="ECO:0008006" key="3">
    <source>
        <dbReference type="Google" id="ProtNLM"/>
    </source>
</evidence>
<keyword evidence="2" id="KW-1185">Reference proteome</keyword>
<protein>
    <recommendedName>
        <fullName evidence="3">Circularly permuted type 2 ATP-grasp protein</fullName>
    </recommendedName>
</protein>
<dbReference type="EMBL" id="VUYU01000004">
    <property type="protein sequence ID" value="NHZ33627.1"/>
    <property type="molecule type" value="Genomic_DNA"/>
</dbReference>
<dbReference type="SUPFAM" id="SSF56059">
    <property type="entry name" value="Glutathione synthetase ATP-binding domain-like"/>
    <property type="match status" value="1"/>
</dbReference>
<dbReference type="RefSeq" id="WP_167223400.1">
    <property type="nucleotide sequence ID" value="NZ_VUYU01000004.1"/>
</dbReference>
<proteinExistence type="predicted"/>
<gene>
    <name evidence="1" type="ORF">F0185_08490</name>
</gene>
<evidence type="ECO:0000313" key="2">
    <source>
        <dbReference type="Proteomes" id="UP000785613"/>
    </source>
</evidence>
<name>A0ABX0LH84_9BURK</name>
<sequence>MQDFATPDSHCDPSCATQDAAGLNASCFCAGPSAEALAEALRNDHAGPEVYDLISERCPHLFATLPVFVSPAQSARMAQLIDAVHAVVALPAYQAAVLADAPAIARHDPGARGVFFGYDFHVGDDAVGLIEINTNAGGALLNAALARAGRGCSAIGDAGDGAARAQALEEAIVAMFRNEWRLGGRSTPLRTIVIVDDEPENQYLYPEFLLFQQLFARHDIEALIVDPSMLRWEAGSLWRGDLIVDLVYNRLTDFMLDAPEHAALRDAYLACAVVLTPHPRAHALYADKRNLALLSDDVRLTELGVPEATRAILIGAIPHTELVRASEAERLWRTRRAWFFKPVAGYGGRAAYRGDKLTRRAWEDILDGDYVAQAIMAPPARTGGSAEAPDRLKFDIRSYTYDGAVQWTAARVYQGQTTNFRTPGGGFAMVYTANT</sequence>
<evidence type="ECO:0000313" key="1">
    <source>
        <dbReference type="EMBL" id="NHZ33627.1"/>
    </source>
</evidence>